<comment type="similarity">
    <text evidence="5">Belongs to the glycosyl hydrolase 1 family.</text>
</comment>
<dbReference type="Gene3D" id="3.20.20.80">
    <property type="entry name" value="Glycosidases"/>
    <property type="match status" value="1"/>
</dbReference>
<evidence type="ECO:0000313" key="13">
    <source>
        <dbReference type="Proteomes" id="UP001064489"/>
    </source>
</evidence>
<dbReference type="GO" id="GO:0004372">
    <property type="term" value="F:glycine hydroxymethyltransferase activity"/>
    <property type="evidence" value="ECO:0007669"/>
    <property type="project" value="UniProtKB-EC"/>
</dbReference>
<dbReference type="GO" id="GO:0019264">
    <property type="term" value="P:glycine biosynthetic process from serine"/>
    <property type="evidence" value="ECO:0007669"/>
    <property type="project" value="InterPro"/>
</dbReference>
<evidence type="ECO:0000256" key="3">
    <source>
        <dbReference type="ARBA" id="ARBA00004777"/>
    </source>
</evidence>
<name>A0AAD5NZR7_ACENE</name>
<comment type="pathway">
    <text evidence="3 10">One-carbon metabolism; tetrahydrofolate interconversion.</text>
</comment>
<comment type="catalytic activity">
    <reaction evidence="1 10">
        <text>(6R)-5,10-methylene-5,6,7,8-tetrahydrofolate + glycine + H2O = (6S)-5,6,7,8-tetrahydrofolate + L-serine</text>
        <dbReference type="Rhea" id="RHEA:15481"/>
        <dbReference type="ChEBI" id="CHEBI:15377"/>
        <dbReference type="ChEBI" id="CHEBI:15636"/>
        <dbReference type="ChEBI" id="CHEBI:33384"/>
        <dbReference type="ChEBI" id="CHEBI:57305"/>
        <dbReference type="ChEBI" id="CHEBI:57453"/>
        <dbReference type="EC" id="2.1.2.1"/>
    </reaction>
</comment>
<dbReference type="Pfam" id="PF00232">
    <property type="entry name" value="Glyco_hydro_1"/>
    <property type="match status" value="2"/>
</dbReference>
<evidence type="ECO:0000256" key="8">
    <source>
        <dbReference type="ARBA" id="ARBA00022898"/>
    </source>
</evidence>
<dbReference type="InterPro" id="IPR001085">
    <property type="entry name" value="Ser_HO-MeTrfase"/>
</dbReference>
<accession>A0AAD5NZR7</accession>
<dbReference type="PANTHER" id="PTHR11680:SF45">
    <property type="entry name" value="SERINE HYDROXYMETHYLTRANSFERASE"/>
    <property type="match status" value="1"/>
</dbReference>
<keyword evidence="8 10" id="KW-0663">Pyridoxal phosphate</keyword>
<dbReference type="InterPro" id="IPR039429">
    <property type="entry name" value="SHMT-like_dom"/>
</dbReference>
<dbReference type="EMBL" id="JAJSOW010000003">
    <property type="protein sequence ID" value="KAI9194680.1"/>
    <property type="molecule type" value="Genomic_DNA"/>
</dbReference>
<dbReference type="AlphaFoldDB" id="A0AAD5NZR7"/>
<evidence type="ECO:0000256" key="5">
    <source>
        <dbReference type="ARBA" id="ARBA00010838"/>
    </source>
</evidence>
<dbReference type="SUPFAM" id="SSF53383">
    <property type="entry name" value="PLP-dependent transferases"/>
    <property type="match status" value="1"/>
</dbReference>
<dbReference type="GO" id="GO:0005975">
    <property type="term" value="P:carbohydrate metabolic process"/>
    <property type="evidence" value="ECO:0007669"/>
    <property type="project" value="InterPro"/>
</dbReference>
<dbReference type="InterPro" id="IPR019798">
    <property type="entry name" value="Ser_HO-MeTrfase_PLP_BS"/>
</dbReference>
<evidence type="ECO:0000256" key="10">
    <source>
        <dbReference type="RuleBase" id="RU000585"/>
    </source>
</evidence>
<dbReference type="PROSITE" id="PS00096">
    <property type="entry name" value="SHMT"/>
    <property type="match status" value="1"/>
</dbReference>
<dbReference type="InterPro" id="IPR015424">
    <property type="entry name" value="PyrdxlP-dep_Trfase"/>
</dbReference>
<dbReference type="InterPro" id="IPR015421">
    <property type="entry name" value="PyrdxlP-dep_Trfase_major"/>
</dbReference>
<evidence type="ECO:0000256" key="2">
    <source>
        <dbReference type="ARBA" id="ARBA00001933"/>
    </source>
</evidence>
<proteinExistence type="inferred from homology"/>
<dbReference type="InterPro" id="IPR015422">
    <property type="entry name" value="PyrdxlP-dep_Trfase_small"/>
</dbReference>
<dbReference type="FunFam" id="3.40.640.10:FF:000097">
    <property type="entry name" value="Serine hydroxymethyltransferase"/>
    <property type="match status" value="1"/>
</dbReference>
<dbReference type="PRINTS" id="PR00131">
    <property type="entry name" value="GLHYDRLASE1"/>
</dbReference>
<dbReference type="FunFam" id="3.20.20.80:FF:000041">
    <property type="entry name" value="Beta-glucosidase 7"/>
    <property type="match status" value="1"/>
</dbReference>
<dbReference type="Pfam" id="PF00464">
    <property type="entry name" value="SHMT"/>
    <property type="match status" value="1"/>
</dbReference>
<dbReference type="SUPFAM" id="SSF51445">
    <property type="entry name" value="(Trans)glycosidases"/>
    <property type="match status" value="1"/>
</dbReference>
<dbReference type="NCBIfam" id="NF000586">
    <property type="entry name" value="PRK00011.1"/>
    <property type="match status" value="1"/>
</dbReference>
<dbReference type="InterPro" id="IPR001360">
    <property type="entry name" value="Glyco_hydro_1"/>
</dbReference>
<evidence type="ECO:0000256" key="7">
    <source>
        <dbReference type="ARBA" id="ARBA00022679"/>
    </source>
</evidence>
<evidence type="ECO:0000256" key="9">
    <source>
        <dbReference type="ARBA" id="ARBA00059150"/>
    </source>
</evidence>
<evidence type="ECO:0000256" key="6">
    <source>
        <dbReference type="ARBA" id="ARBA00022563"/>
    </source>
</evidence>
<dbReference type="GO" id="GO:0004553">
    <property type="term" value="F:hydrolase activity, hydrolyzing O-glycosyl compounds"/>
    <property type="evidence" value="ECO:0007669"/>
    <property type="project" value="InterPro"/>
</dbReference>
<comment type="similarity">
    <text evidence="4 10">Belongs to the SHMT family.</text>
</comment>
<organism evidence="12 13">
    <name type="scientific">Acer negundo</name>
    <name type="common">Box elder</name>
    <dbReference type="NCBI Taxonomy" id="4023"/>
    <lineage>
        <taxon>Eukaryota</taxon>
        <taxon>Viridiplantae</taxon>
        <taxon>Streptophyta</taxon>
        <taxon>Embryophyta</taxon>
        <taxon>Tracheophyta</taxon>
        <taxon>Spermatophyta</taxon>
        <taxon>Magnoliopsida</taxon>
        <taxon>eudicotyledons</taxon>
        <taxon>Gunneridae</taxon>
        <taxon>Pentapetalae</taxon>
        <taxon>rosids</taxon>
        <taxon>malvids</taxon>
        <taxon>Sapindales</taxon>
        <taxon>Sapindaceae</taxon>
        <taxon>Hippocastanoideae</taxon>
        <taxon>Acereae</taxon>
        <taxon>Acer</taxon>
    </lineage>
</organism>
<reference evidence="12" key="2">
    <citation type="submission" date="2023-02" db="EMBL/GenBank/DDBJ databases">
        <authorList>
            <person name="Swenson N.G."/>
            <person name="Wegrzyn J.L."/>
            <person name="Mcevoy S.L."/>
        </authorList>
    </citation>
    <scope>NUCLEOTIDE SEQUENCE</scope>
    <source>
        <strain evidence="12">91603</strain>
        <tissue evidence="12">Leaf</tissue>
    </source>
</reference>
<comment type="function">
    <text evidence="9">Catalyzes the interconversion of serine and glycine.</text>
</comment>
<dbReference type="Gene3D" id="3.40.640.10">
    <property type="entry name" value="Type I PLP-dependent aspartate aminotransferase-like (Major domain)"/>
    <property type="match status" value="1"/>
</dbReference>
<evidence type="ECO:0000259" key="11">
    <source>
        <dbReference type="Pfam" id="PF00464"/>
    </source>
</evidence>
<dbReference type="CDD" id="cd00378">
    <property type="entry name" value="SHMT"/>
    <property type="match status" value="1"/>
</dbReference>
<keyword evidence="6 10" id="KW-0554">One-carbon metabolism</keyword>
<dbReference type="Proteomes" id="UP001064489">
    <property type="component" value="Chromosome 1"/>
</dbReference>
<comment type="cofactor">
    <cofactor evidence="2 10">
        <name>pyridoxal 5'-phosphate</name>
        <dbReference type="ChEBI" id="CHEBI:597326"/>
    </cofactor>
</comment>
<dbReference type="InterPro" id="IPR049943">
    <property type="entry name" value="Ser_HO-MeTrfase-like"/>
</dbReference>
<dbReference type="GO" id="GO:0030170">
    <property type="term" value="F:pyridoxal phosphate binding"/>
    <property type="evidence" value="ECO:0007669"/>
    <property type="project" value="InterPro"/>
</dbReference>
<gene>
    <name evidence="12" type="ORF">LWI28_008124</name>
</gene>
<evidence type="ECO:0000256" key="4">
    <source>
        <dbReference type="ARBA" id="ARBA00006376"/>
    </source>
</evidence>
<dbReference type="GO" id="GO:0005739">
    <property type="term" value="C:mitochondrion"/>
    <property type="evidence" value="ECO:0007669"/>
    <property type="project" value="TreeGrafter"/>
</dbReference>
<dbReference type="HAMAP" id="MF_00051">
    <property type="entry name" value="SHMT"/>
    <property type="match status" value="1"/>
</dbReference>
<dbReference type="InterPro" id="IPR017853">
    <property type="entry name" value="GH"/>
</dbReference>
<comment type="caution">
    <text evidence="12">The sequence shown here is derived from an EMBL/GenBank/DDBJ whole genome shotgun (WGS) entry which is preliminary data.</text>
</comment>
<dbReference type="Gene3D" id="3.90.1150.10">
    <property type="entry name" value="Aspartate Aminotransferase, domain 1"/>
    <property type="match status" value="1"/>
</dbReference>
<evidence type="ECO:0000313" key="12">
    <source>
        <dbReference type="EMBL" id="KAI9194680.1"/>
    </source>
</evidence>
<keyword evidence="13" id="KW-1185">Reference proteome</keyword>
<protein>
    <recommendedName>
        <fullName evidence="10">Serine hydroxymethyltransferase</fullName>
        <ecNumber evidence="10">2.1.2.1</ecNumber>
    </recommendedName>
</protein>
<feature type="domain" description="Serine hydroxymethyltransferase-like" evidence="11">
    <location>
        <begin position="83"/>
        <end position="485"/>
    </location>
</feature>
<evidence type="ECO:0000256" key="1">
    <source>
        <dbReference type="ARBA" id="ARBA00001528"/>
    </source>
</evidence>
<dbReference type="PANTHER" id="PTHR11680">
    <property type="entry name" value="SERINE HYDROXYMETHYLTRANSFERASE"/>
    <property type="match status" value="1"/>
</dbReference>
<dbReference type="EC" id="2.1.2.1" evidence="10"/>
<sequence>MDFSLSGQQSNDLSLGLPLQLLQNGNFNSHSKHDSEDDDDDDDTEEFRILGHSMCLKKQKTTTNSSSASRTGTGWWGNQPIRVADPEIFSFMEEEKKRQFNGIELIASENYVCRAVMEALGSHLTNKYSEGMPGARYYGGNDYIDEIEKLCCKRALRAFDLEEDYWGVNVQPYSCTSANLAVYTGLLLPGDRIMGLDTPSGGNTSHGCYLPSGRKVSAASIFFESLPYKVNPHTGLIDYDKLEERALDFRPKILICGGSSYPRECDYARFRQIADKCGAVLMCDMAQISGLVAAKECLSPFLYCDIVSSTTHKSLRGPRGGIIFYRKGRKPRKRGILLTRGVESDQYDLEEKINFAVFPSLQGGPHNNHIAALAIALRQVATPEYKAYMQQVKKNAQALACALLRRKCRLVTGGTDNHLLLWDLSALGLTGKVYEKVCELCHITLNKVAIFSDNGTITPGGVRIGTPAMTSRGCLESDFETIADFLLRAAHIANMVQREHGKLQNPFLTGLQSNKDIIELRTQVENFASQFAMPVVVVHSKEDCSSSDIACNDPSTAGLSRETFPEGFVFGTATSAYQVEGMASKDGRGPSIWDAYVKVPGNIVGNATAELTVDQIFPNGSGNVNWLGVAYYSRLIDYMLEKGITPYANLYHYDMPLALQQKYGGLLSCQVVKDFADYADFCFKTFGDRVKNWFTFNEPRVIAALGFDNGINPPSRCSKAFGNCTDGDSSTEPYIAAHNMLLSHASAVQRYREKYQEKQNGKIGILLDFVWYEPLTRSKADNYAAQRARDFHLGWFLHPITYGEYPRTMQEIVGNRLPKFTDEEVLLVKGSTDYIGINQYTSYYMFEPTWPKSSDLGYQADWNCGFAFEKNKVPIGPRANSGWLYIVPWGMYNALTYVKERYGNPTVFLSENGMDDPGNLTLPRALHDTTRINYYKDYITQMKKAIDDGANVKGYFAWSLLDNFEWLLGYTARFGITYVDFNSLQRHPKMSAYWFQKVLKRGED</sequence>
<reference evidence="12" key="1">
    <citation type="journal article" date="2022" name="Plant J.">
        <title>Strategies of tolerance reflected in two North American maple genomes.</title>
        <authorList>
            <person name="McEvoy S.L."/>
            <person name="Sezen U.U."/>
            <person name="Trouern-Trend A."/>
            <person name="McMahon S.M."/>
            <person name="Schaberg P.G."/>
            <person name="Yang J."/>
            <person name="Wegrzyn J.L."/>
            <person name="Swenson N.G."/>
        </authorList>
    </citation>
    <scope>NUCLEOTIDE SEQUENCE</scope>
    <source>
        <strain evidence="12">91603</strain>
    </source>
</reference>
<keyword evidence="7 10" id="KW-0808">Transferase</keyword>
<comment type="function">
    <text evidence="10">Interconversion of serine and glycine.</text>
</comment>
<dbReference type="GO" id="GO:0035999">
    <property type="term" value="P:tetrahydrofolate interconversion"/>
    <property type="evidence" value="ECO:0007669"/>
    <property type="project" value="InterPro"/>
</dbReference>